<protein>
    <submittedName>
        <fullName evidence="5">Transcriptional regulator, TetR family</fullName>
    </submittedName>
</protein>
<name>A0A1I4JZ22_9BACI</name>
<dbReference type="InterPro" id="IPR050624">
    <property type="entry name" value="HTH-type_Tx_Regulator"/>
</dbReference>
<keyword evidence="1" id="KW-0678">Repressor</keyword>
<dbReference type="InterPro" id="IPR009057">
    <property type="entry name" value="Homeodomain-like_sf"/>
</dbReference>
<evidence type="ECO:0000256" key="2">
    <source>
        <dbReference type="ARBA" id="ARBA00023125"/>
    </source>
</evidence>
<dbReference type="Gene3D" id="1.10.357.10">
    <property type="entry name" value="Tetracycline Repressor, domain 2"/>
    <property type="match status" value="1"/>
</dbReference>
<dbReference type="SUPFAM" id="SSF46689">
    <property type="entry name" value="Homeodomain-like"/>
    <property type="match status" value="1"/>
</dbReference>
<dbReference type="InterPro" id="IPR001647">
    <property type="entry name" value="HTH_TetR"/>
</dbReference>
<gene>
    <name evidence="5" type="ORF">SAMN04487943_103246</name>
</gene>
<evidence type="ECO:0000259" key="4">
    <source>
        <dbReference type="PROSITE" id="PS50977"/>
    </source>
</evidence>
<sequence>MSIQKQEDPRAIRSKKMFKNAVLSLLIEKPSISQLTVQKIADRAELNRATFYLHYQDIYDLLKQITDEIFDELSIKLRPLMKGEIILEREQLTVFLDYIYENRKYFGVLFEYKSFETNLFNLFKNLIETRRNDKQNELPKNYVSIDIRTASLMGIIMWWIKDGIHFSSEYIANQISLMFER</sequence>
<organism evidence="5 6">
    <name type="scientific">Gracilibacillus orientalis</name>
    <dbReference type="NCBI Taxonomy" id="334253"/>
    <lineage>
        <taxon>Bacteria</taxon>
        <taxon>Bacillati</taxon>
        <taxon>Bacillota</taxon>
        <taxon>Bacilli</taxon>
        <taxon>Bacillales</taxon>
        <taxon>Bacillaceae</taxon>
        <taxon>Gracilibacillus</taxon>
    </lineage>
</organism>
<evidence type="ECO:0000313" key="5">
    <source>
        <dbReference type="EMBL" id="SFL71507.1"/>
    </source>
</evidence>
<evidence type="ECO:0000256" key="3">
    <source>
        <dbReference type="PROSITE-ProRule" id="PRU00335"/>
    </source>
</evidence>
<dbReference type="AlphaFoldDB" id="A0A1I4JZ22"/>
<dbReference type="EMBL" id="FOTR01000003">
    <property type="protein sequence ID" value="SFL71507.1"/>
    <property type="molecule type" value="Genomic_DNA"/>
</dbReference>
<evidence type="ECO:0000256" key="1">
    <source>
        <dbReference type="ARBA" id="ARBA00022491"/>
    </source>
</evidence>
<dbReference type="PANTHER" id="PTHR43479">
    <property type="entry name" value="ACREF/ENVCD OPERON REPRESSOR-RELATED"/>
    <property type="match status" value="1"/>
</dbReference>
<reference evidence="6" key="1">
    <citation type="submission" date="2016-10" db="EMBL/GenBank/DDBJ databases">
        <authorList>
            <person name="Varghese N."/>
            <person name="Submissions S."/>
        </authorList>
    </citation>
    <scope>NUCLEOTIDE SEQUENCE [LARGE SCALE GENOMIC DNA]</scope>
    <source>
        <strain evidence="6">CGMCC 1.4250</strain>
    </source>
</reference>
<dbReference type="PROSITE" id="PS50977">
    <property type="entry name" value="HTH_TETR_2"/>
    <property type="match status" value="1"/>
</dbReference>
<dbReference type="GO" id="GO:0003677">
    <property type="term" value="F:DNA binding"/>
    <property type="evidence" value="ECO:0007669"/>
    <property type="project" value="UniProtKB-UniRule"/>
</dbReference>
<keyword evidence="2 3" id="KW-0238">DNA-binding</keyword>
<feature type="domain" description="HTH tetR-type" evidence="4">
    <location>
        <begin position="12"/>
        <end position="73"/>
    </location>
</feature>
<accession>A0A1I4JZ22</accession>
<dbReference type="Proteomes" id="UP000198565">
    <property type="component" value="Unassembled WGS sequence"/>
</dbReference>
<evidence type="ECO:0000313" key="6">
    <source>
        <dbReference type="Proteomes" id="UP000198565"/>
    </source>
</evidence>
<dbReference type="Pfam" id="PF14278">
    <property type="entry name" value="TetR_C_8"/>
    <property type="match status" value="1"/>
</dbReference>
<dbReference type="RefSeq" id="WP_091482849.1">
    <property type="nucleotide sequence ID" value="NZ_FOTR01000003.1"/>
</dbReference>
<dbReference type="OrthoDB" id="9810250at2"/>
<dbReference type="Pfam" id="PF00440">
    <property type="entry name" value="TetR_N"/>
    <property type="match status" value="1"/>
</dbReference>
<dbReference type="STRING" id="334253.SAMN04487943_103246"/>
<dbReference type="PANTHER" id="PTHR43479:SF7">
    <property type="entry name" value="TETR-FAMILY TRANSCRIPTIONAL REGULATOR"/>
    <property type="match status" value="1"/>
</dbReference>
<dbReference type="InterPro" id="IPR039532">
    <property type="entry name" value="TetR_C_Firmicutes"/>
</dbReference>
<feature type="DNA-binding region" description="H-T-H motif" evidence="3">
    <location>
        <begin position="36"/>
        <end position="55"/>
    </location>
</feature>
<keyword evidence="6" id="KW-1185">Reference proteome</keyword>
<proteinExistence type="predicted"/>